<reference evidence="1" key="1">
    <citation type="journal article" date="2014" name="PLoS ONE">
        <title>Transcriptome-Based Identification of ABC Transporters in the Western Tarnished Plant Bug Lygus hesperus.</title>
        <authorList>
            <person name="Hull J.J."/>
            <person name="Chaney K."/>
            <person name="Geib S.M."/>
            <person name="Fabrick J.A."/>
            <person name="Brent C.S."/>
            <person name="Walsh D."/>
            <person name="Lavine L.C."/>
        </authorList>
    </citation>
    <scope>NUCLEOTIDE SEQUENCE</scope>
</reference>
<evidence type="ECO:0000313" key="1">
    <source>
        <dbReference type="EMBL" id="JAF99149.1"/>
    </source>
</evidence>
<reference evidence="2" key="3">
    <citation type="submission" date="2014-09" db="EMBL/GenBank/DDBJ databases">
        <authorList>
            <person name="Magalhaes I.L.F."/>
            <person name="Oliveira U."/>
            <person name="Santos F.R."/>
            <person name="Vidigal T.H.D.A."/>
            <person name="Brescovit A.D."/>
            <person name="Santos A.J."/>
        </authorList>
    </citation>
    <scope>NUCLEOTIDE SEQUENCE</scope>
</reference>
<dbReference type="PANTHER" id="PTHR36696:SF1">
    <property type="entry name" value="EF-HAND DOMAIN-CONTAINING PROTEIN"/>
    <property type="match status" value="1"/>
</dbReference>
<feature type="non-terminal residue" evidence="1">
    <location>
        <position position="155"/>
    </location>
</feature>
<reference evidence="1" key="2">
    <citation type="submission" date="2014-07" db="EMBL/GenBank/DDBJ databases">
        <authorList>
            <person name="Hull J."/>
        </authorList>
    </citation>
    <scope>NUCLEOTIDE SEQUENCE</scope>
</reference>
<accession>A0A0A9W2S4</accession>
<gene>
    <name evidence="1" type="ORF">CM83_15392</name>
</gene>
<dbReference type="AlphaFoldDB" id="A0A0A9W2S4"/>
<dbReference type="PANTHER" id="PTHR36696">
    <property type="entry name" value="AGAP012002-PA"/>
    <property type="match status" value="1"/>
</dbReference>
<name>A0A0A9W2S4_LYGHE</name>
<sequence length="155" mass="18051">MQYREIPNEDPPWYMMGKNVLEALAQVMGRQFDTKEASELRFLVDWKDDDHIDLRTWIGLAALTERIFGLRFTTAGDPDLGERQVIEVVDFEAFNERKSQLKLTVHLKSLLEAVQNVQRKREKKRVTLPDDDTQEIVRFLIGKKSSLKNCSLQSI</sequence>
<organism evidence="1">
    <name type="scientific">Lygus hesperus</name>
    <name type="common">Western plant bug</name>
    <dbReference type="NCBI Taxonomy" id="30085"/>
    <lineage>
        <taxon>Eukaryota</taxon>
        <taxon>Metazoa</taxon>
        <taxon>Ecdysozoa</taxon>
        <taxon>Arthropoda</taxon>
        <taxon>Hexapoda</taxon>
        <taxon>Insecta</taxon>
        <taxon>Pterygota</taxon>
        <taxon>Neoptera</taxon>
        <taxon>Paraneoptera</taxon>
        <taxon>Hemiptera</taxon>
        <taxon>Heteroptera</taxon>
        <taxon>Panheteroptera</taxon>
        <taxon>Cimicomorpha</taxon>
        <taxon>Miridae</taxon>
        <taxon>Mirini</taxon>
        <taxon>Lygus</taxon>
    </lineage>
</organism>
<dbReference type="EMBL" id="GBRD01016217">
    <property type="protein sequence ID" value="JAG49609.1"/>
    <property type="molecule type" value="Transcribed_RNA"/>
</dbReference>
<evidence type="ECO:0000313" key="2">
    <source>
        <dbReference type="EMBL" id="JAG49609.1"/>
    </source>
</evidence>
<protein>
    <submittedName>
        <fullName evidence="1">Uncharacterized protein</fullName>
    </submittedName>
</protein>
<proteinExistence type="predicted"/>
<dbReference type="EMBL" id="GBHO01044454">
    <property type="protein sequence ID" value="JAF99149.1"/>
    <property type="molecule type" value="Transcribed_RNA"/>
</dbReference>